<feature type="compositionally biased region" description="Low complexity" evidence="22">
    <location>
        <begin position="1017"/>
        <end position="1028"/>
    </location>
</feature>
<keyword evidence="13" id="KW-0443">Lipid metabolism</keyword>
<evidence type="ECO:0000256" key="22">
    <source>
        <dbReference type="SAM" id="MobiDB-lite"/>
    </source>
</evidence>
<keyword evidence="11 23" id="KW-1133">Transmembrane helix</keyword>
<dbReference type="GO" id="GO:0032934">
    <property type="term" value="F:sterol binding"/>
    <property type="evidence" value="ECO:0007669"/>
    <property type="project" value="InterPro"/>
</dbReference>
<accession>A0AAN6RX17</accession>
<evidence type="ECO:0000256" key="17">
    <source>
        <dbReference type="ARBA" id="ARBA00023180"/>
    </source>
</evidence>
<gene>
    <name evidence="25" type="ORF">C8A05DRAFT_30869</name>
</gene>
<dbReference type="InterPro" id="IPR019775">
    <property type="entry name" value="WD40_repeat_CS"/>
</dbReference>
<evidence type="ECO:0000256" key="16">
    <source>
        <dbReference type="ARBA" id="ARBA00023166"/>
    </source>
</evidence>
<dbReference type="InterPro" id="IPR030225">
    <property type="entry name" value="SCAP"/>
</dbReference>
<evidence type="ECO:0000256" key="2">
    <source>
        <dbReference type="ARBA" id="ARBA00004557"/>
    </source>
</evidence>
<dbReference type="PROSITE" id="PS00678">
    <property type="entry name" value="WD_REPEATS_1"/>
    <property type="match status" value="1"/>
</dbReference>
<dbReference type="InterPro" id="IPR015943">
    <property type="entry name" value="WD40/YVTN_repeat-like_dom_sf"/>
</dbReference>
<evidence type="ECO:0000256" key="18">
    <source>
        <dbReference type="ARBA" id="ARBA00023221"/>
    </source>
</evidence>
<keyword evidence="17" id="KW-0325">Glycoprotein</keyword>
<keyword evidence="19" id="KW-0968">Cytoplasmic vesicle</keyword>
<evidence type="ECO:0000256" key="1">
    <source>
        <dbReference type="ARBA" id="ARBA00004477"/>
    </source>
</evidence>
<evidence type="ECO:0000256" key="4">
    <source>
        <dbReference type="ARBA" id="ARBA00007410"/>
    </source>
</evidence>
<organism evidence="25 26">
    <name type="scientific">Staphylotrichum tortipilum</name>
    <dbReference type="NCBI Taxonomy" id="2831512"/>
    <lineage>
        <taxon>Eukaryota</taxon>
        <taxon>Fungi</taxon>
        <taxon>Dikarya</taxon>
        <taxon>Ascomycota</taxon>
        <taxon>Pezizomycotina</taxon>
        <taxon>Sordariomycetes</taxon>
        <taxon>Sordariomycetidae</taxon>
        <taxon>Sordariales</taxon>
        <taxon>Chaetomiaceae</taxon>
        <taxon>Staphylotrichum</taxon>
    </lineage>
</organism>
<evidence type="ECO:0000256" key="15">
    <source>
        <dbReference type="ARBA" id="ARBA00023136"/>
    </source>
</evidence>
<dbReference type="AlphaFoldDB" id="A0AAN6RX17"/>
<keyword evidence="26" id="KW-1185">Reference proteome</keyword>
<evidence type="ECO:0000256" key="5">
    <source>
        <dbReference type="ARBA" id="ARBA00019541"/>
    </source>
</evidence>
<evidence type="ECO:0000256" key="20">
    <source>
        <dbReference type="ARBA" id="ARBA00045958"/>
    </source>
</evidence>
<dbReference type="PROSITE" id="PS50156">
    <property type="entry name" value="SSD"/>
    <property type="match status" value="1"/>
</dbReference>
<feature type="transmembrane region" description="Helical" evidence="23">
    <location>
        <begin position="283"/>
        <end position="302"/>
    </location>
</feature>
<comment type="similarity">
    <text evidence="4">Belongs to the WD repeat SCAP family.</text>
</comment>
<reference evidence="25" key="1">
    <citation type="journal article" date="2023" name="Mol. Phylogenet. Evol.">
        <title>Genome-scale phylogeny and comparative genomics of the fungal order Sordariales.</title>
        <authorList>
            <person name="Hensen N."/>
            <person name="Bonometti L."/>
            <person name="Westerberg I."/>
            <person name="Brannstrom I.O."/>
            <person name="Guillou S."/>
            <person name="Cros-Aarteil S."/>
            <person name="Calhoun S."/>
            <person name="Haridas S."/>
            <person name="Kuo A."/>
            <person name="Mondo S."/>
            <person name="Pangilinan J."/>
            <person name="Riley R."/>
            <person name="LaButti K."/>
            <person name="Andreopoulos B."/>
            <person name="Lipzen A."/>
            <person name="Chen C."/>
            <person name="Yan M."/>
            <person name="Daum C."/>
            <person name="Ng V."/>
            <person name="Clum A."/>
            <person name="Steindorff A."/>
            <person name="Ohm R.A."/>
            <person name="Martin F."/>
            <person name="Silar P."/>
            <person name="Natvig D.O."/>
            <person name="Lalanne C."/>
            <person name="Gautier V."/>
            <person name="Ament-Velasquez S.L."/>
            <person name="Kruys A."/>
            <person name="Hutchinson M.I."/>
            <person name="Powell A.J."/>
            <person name="Barry K."/>
            <person name="Miller A.N."/>
            <person name="Grigoriev I.V."/>
            <person name="Debuchy R."/>
            <person name="Gladieux P."/>
            <person name="Hiltunen Thoren M."/>
            <person name="Johannesson H."/>
        </authorList>
    </citation>
    <scope>NUCLEOTIDE SEQUENCE</scope>
    <source>
        <strain evidence="25">CBS 103.79</strain>
    </source>
</reference>
<comment type="function">
    <text evidence="20">Escort protein required for cholesterol as well as lipid homeostasis. Regulates export of the SCAP-SREBP complex from the endoplasmic reticulum to the Golgi upon low cholesterol, thereby regulating the processing of sterol regulatory element-binding proteins (SREBPs) SREBF1/SREBP1 and SREBF2/SREBP2. At high sterol concentrations, formation of a ternary complex with INSIG (INSIG1 or INSIG2) leads to mask the ER export signal in SCAP, promoting retention of the complex in the endoplasmic reticulum. Low sterol concentrations trigger release of INSIG, a conformational change in the SSD domain of SCAP, unmasking of the ER export signal, promoting recruitment into COPII-coated vesicles and transport of the SCAP-SREBP to the Golgi: in the Golgi, SREBPs are then processed, releasing the transcription factor fragment of SREBPs from the membrane, its import into the nucleus and up-regulation of LDLR, INSIG1 and the mevalonate pathway. Binds cholesterol via its SSD domain.</text>
</comment>
<keyword evidence="9" id="KW-0677">Repeat</keyword>
<feature type="compositionally biased region" description="Gly residues" evidence="22">
    <location>
        <begin position="1105"/>
        <end position="1123"/>
    </location>
</feature>
<dbReference type="Pfam" id="PF12349">
    <property type="entry name" value="Sterol-sensing"/>
    <property type="match status" value="1"/>
</dbReference>
<evidence type="ECO:0000313" key="26">
    <source>
        <dbReference type="Proteomes" id="UP001303889"/>
    </source>
</evidence>
<name>A0AAN6RX17_9PEZI</name>
<evidence type="ECO:0000256" key="11">
    <source>
        <dbReference type="ARBA" id="ARBA00022989"/>
    </source>
</evidence>
<dbReference type="GO" id="GO:0032933">
    <property type="term" value="P:SREBP signaling pathway"/>
    <property type="evidence" value="ECO:0007669"/>
    <property type="project" value="InterPro"/>
</dbReference>
<feature type="region of interest" description="Disordered" evidence="22">
    <location>
        <begin position="939"/>
        <end position="1031"/>
    </location>
</feature>
<reference evidence="25" key="2">
    <citation type="submission" date="2023-05" db="EMBL/GenBank/DDBJ databases">
        <authorList>
            <consortium name="Lawrence Berkeley National Laboratory"/>
            <person name="Steindorff A."/>
            <person name="Hensen N."/>
            <person name="Bonometti L."/>
            <person name="Westerberg I."/>
            <person name="Brannstrom I.O."/>
            <person name="Guillou S."/>
            <person name="Cros-Aarteil S."/>
            <person name="Calhoun S."/>
            <person name="Haridas S."/>
            <person name="Kuo A."/>
            <person name="Mondo S."/>
            <person name="Pangilinan J."/>
            <person name="Riley R."/>
            <person name="Labutti K."/>
            <person name="Andreopoulos B."/>
            <person name="Lipzen A."/>
            <person name="Chen C."/>
            <person name="Yanf M."/>
            <person name="Daum C."/>
            <person name="Ng V."/>
            <person name="Clum A."/>
            <person name="Ohm R."/>
            <person name="Martin F."/>
            <person name="Silar P."/>
            <person name="Natvig D."/>
            <person name="Lalanne C."/>
            <person name="Gautier V."/>
            <person name="Ament-Velasquez S.L."/>
            <person name="Kruys A."/>
            <person name="Hutchinson M.I."/>
            <person name="Powell A.J."/>
            <person name="Barry K."/>
            <person name="Miller A.N."/>
            <person name="Grigoriev I.V."/>
            <person name="Debuchy R."/>
            <person name="Gladieux P."/>
            <person name="Thoren M.H."/>
            <person name="Johannesson H."/>
        </authorList>
    </citation>
    <scope>NUCLEOTIDE SEQUENCE</scope>
    <source>
        <strain evidence="25">CBS 103.79</strain>
    </source>
</reference>
<dbReference type="EMBL" id="MU855363">
    <property type="protein sequence ID" value="KAK3905286.1"/>
    <property type="molecule type" value="Genomic_DNA"/>
</dbReference>
<evidence type="ECO:0000256" key="19">
    <source>
        <dbReference type="ARBA" id="ARBA00023329"/>
    </source>
</evidence>
<protein>
    <recommendedName>
        <fullName evidence="5">Sterol regulatory element-binding protein cleavage-activating protein</fullName>
    </recommendedName>
</protein>
<dbReference type="PROSITE" id="PS50082">
    <property type="entry name" value="WD_REPEATS_2"/>
    <property type="match status" value="1"/>
</dbReference>
<feature type="region of interest" description="Disordered" evidence="22">
    <location>
        <begin position="1039"/>
        <end position="1058"/>
    </location>
</feature>
<evidence type="ECO:0000256" key="7">
    <source>
        <dbReference type="ARBA" id="ARBA00022574"/>
    </source>
</evidence>
<dbReference type="PANTHER" id="PTHR46378">
    <property type="entry name" value="STEROL REGULATORY ELEMENT-BINDING PROTEIN CLEAVAGE-ACTIVATING PROTEIN"/>
    <property type="match status" value="1"/>
</dbReference>
<evidence type="ECO:0000259" key="24">
    <source>
        <dbReference type="PROSITE" id="PS50156"/>
    </source>
</evidence>
<dbReference type="GO" id="GO:0005789">
    <property type="term" value="C:endoplasmic reticulum membrane"/>
    <property type="evidence" value="ECO:0007669"/>
    <property type="project" value="UniProtKB-SubCell"/>
</dbReference>
<dbReference type="GO" id="GO:0008203">
    <property type="term" value="P:cholesterol metabolic process"/>
    <property type="evidence" value="ECO:0007669"/>
    <property type="project" value="UniProtKB-KW"/>
</dbReference>
<evidence type="ECO:0000256" key="10">
    <source>
        <dbReference type="ARBA" id="ARBA00022824"/>
    </source>
</evidence>
<evidence type="ECO:0000256" key="8">
    <source>
        <dbReference type="ARBA" id="ARBA00022692"/>
    </source>
</evidence>
<evidence type="ECO:0000256" key="12">
    <source>
        <dbReference type="ARBA" id="ARBA00023034"/>
    </source>
</evidence>
<feature type="region of interest" description="Disordered" evidence="22">
    <location>
        <begin position="1100"/>
        <end position="1139"/>
    </location>
</feature>
<evidence type="ECO:0000256" key="3">
    <source>
        <dbReference type="ARBA" id="ARBA00004653"/>
    </source>
</evidence>
<evidence type="ECO:0000256" key="21">
    <source>
        <dbReference type="PROSITE-ProRule" id="PRU00221"/>
    </source>
</evidence>
<dbReference type="InterPro" id="IPR036322">
    <property type="entry name" value="WD40_repeat_dom_sf"/>
</dbReference>
<comment type="caution">
    <text evidence="25">The sequence shown here is derived from an EMBL/GenBank/DDBJ whole genome shotgun (WGS) entry which is preliminary data.</text>
</comment>
<dbReference type="GO" id="GO:0012507">
    <property type="term" value="C:ER to Golgi transport vesicle membrane"/>
    <property type="evidence" value="ECO:0007669"/>
    <property type="project" value="UniProtKB-SubCell"/>
</dbReference>
<evidence type="ECO:0000313" key="25">
    <source>
        <dbReference type="EMBL" id="KAK3905286.1"/>
    </source>
</evidence>
<dbReference type="SUPFAM" id="SSF50978">
    <property type="entry name" value="WD40 repeat-like"/>
    <property type="match status" value="1"/>
</dbReference>
<dbReference type="InterPro" id="IPR001680">
    <property type="entry name" value="WD40_rpt"/>
</dbReference>
<evidence type="ECO:0000256" key="13">
    <source>
        <dbReference type="ARBA" id="ARBA00023098"/>
    </source>
</evidence>
<dbReference type="PANTHER" id="PTHR46378:SF1">
    <property type="entry name" value="STEROL REGULATORY ELEMENT-BINDING PROTEIN CLEAVAGE-ACTIVATING PROTEIN"/>
    <property type="match status" value="1"/>
</dbReference>
<feature type="transmembrane region" description="Helical" evidence="23">
    <location>
        <begin position="26"/>
        <end position="53"/>
    </location>
</feature>
<feature type="region of interest" description="Disordered" evidence="22">
    <location>
        <begin position="121"/>
        <end position="142"/>
    </location>
</feature>
<keyword evidence="14" id="KW-0446">Lipid-binding</keyword>
<feature type="repeat" description="WD" evidence="21">
    <location>
        <begin position="657"/>
        <end position="697"/>
    </location>
</feature>
<dbReference type="SMART" id="SM00320">
    <property type="entry name" value="WD40"/>
    <property type="match status" value="2"/>
</dbReference>
<keyword evidence="8 23" id="KW-0812">Transmembrane</keyword>
<dbReference type="GO" id="GO:0032936">
    <property type="term" value="C:SREBP-SCAP complex"/>
    <property type="evidence" value="ECO:0007669"/>
    <property type="project" value="TreeGrafter"/>
</dbReference>
<dbReference type="Proteomes" id="UP001303889">
    <property type="component" value="Unassembled WGS sequence"/>
</dbReference>
<evidence type="ECO:0000256" key="23">
    <source>
        <dbReference type="SAM" id="Phobius"/>
    </source>
</evidence>
<feature type="domain" description="SSD" evidence="24">
    <location>
        <begin position="285"/>
        <end position="443"/>
    </location>
</feature>
<feature type="compositionally biased region" description="Low complexity" evidence="22">
    <location>
        <begin position="989"/>
        <end position="1005"/>
    </location>
</feature>
<keyword evidence="7 21" id="KW-0853">WD repeat</keyword>
<keyword evidence="18" id="KW-0753">Steroid metabolism</keyword>
<dbReference type="InterPro" id="IPR000731">
    <property type="entry name" value="SSD"/>
</dbReference>
<dbReference type="Gene3D" id="2.130.10.10">
    <property type="entry name" value="YVTN repeat-like/Quinoprotein amine dehydrogenase"/>
    <property type="match status" value="1"/>
</dbReference>
<feature type="transmembrane region" description="Helical" evidence="23">
    <location>
        <begin position="491"/>
        <end position="508"/>
    </location>
</feature>
<evidence type="ECO:0000256" key="14">
    <source>
        <dbReference type="ARBA" id="ARBA00023121"/>
    </source>
</evidence>
<proteinExistence type="inferred from homology"/>
<evidence type="ECO:0000256" key="9">
    <source>
        <dbReference type="ARBA" id="ARBA00022737"/>
    </source>
</evidence>
<feature type="transmembrane region" description="Helical" evidence="23">
    <location>
        <begin position="314"/>
        <end position="340"/>
    </location>
</feature>
<feature type="transmembrane region" description="Helical" evidence="23">
    <location>
        <begin position="415"/>
        <end position="441"/>
    </location>
</feature>
<comment type="subcellular location">
    <subcellularLocation>
        <location evidence="2">Cytoplasmic vesicle</location>
        <location evidence="2">COPII-coated vesicle membrane</location>
        <topology evidence="2">Multi-pass membrane protein</topology>
    </subcellularLocation>
    <subcellularLocation>
        <location evidence="1">Endoplasmic reticulum membrane</location>
        <topology evidence="1">Multi-pass membrane protein</topology>
    </subcellularLocation>
    <subcellularLocation>
        <location evidence="3">Golgi apparatus membrane</location>
        <topology evidence="3">Multi-pass membrane protein</topology>
    </subcellularLocation>
</comment>
<dbReference type="GO" id="GO:0000139">
    <property type="term" value="C:Golgi membrane"/>
    <property type="evidence" value="ECO:0007669"/>
    <property type="project" value="UniProtKB-SubCell"/>
</dbReference>
<keyword evidence="10" id="KW-0256">Endoplasmic reticulum</keyword>
<dbReference type="GO" id="GO:0045540">
    <property type="term" value="P:regulation of cholesterol biosynthetic process"/>
    <property type="evidence" value="ECO:0007669"/>
    <property type="project" value="TreeGrafter"/>
</dbReference>
<keyword evidence="15 23" id="KW-0472">Membrane</keyword>
<sequence length="1168" mass="127857">MLWTTEAPVLPPTHPLRRLFSRYGTWAARHVTAVLPLSGAVLFFFLYLFPFLYTTDAANMTSGVSHLPHHVWTDAQPLGDAAGVEPDVVMRTIWIHGSYMKALERNVLLGALELQDHILGPTTDFNPRQPDSPRVLPDPDADLDRQQRDAYHISNGLTSDSWFFHSPLQYWSGSAANIAADEDLVATVNERKTQSTSVNTTLRPSIVFSGKRFEGRQLVAADALVITLIHLRDSPVGKQWVRKLEALAQAAASEDDGKWQIIPADGKSISNQFYKFQFQPMSWFDWAMLTLAYSLTISNLLLRLSKLHAVKSRVGLMVTILTQITASIVSSFTVCAIFDIDLSRIPHYAYPLVILAISMENSFRLVNAVIVTSSAISNSDRIGEAFGATAHIAIANRVQNSLILYALSKVTSSGVSAFCTFSAIATIFDFIYLATFFLSVLSVDVRQRELWELEKASHKRSKPSYNNLPRQRWIDNIYPIRLGETAMSTRIAGTIVLVGFVLIAQAHYTSQGGRQWLHQLFSLSRGTPTATPKSSLLIDIHQARSPTAWLRLQDHETAREVIKVVKPWAHSYIARVYDPIVFVLKGADRTPDNRAPLLLPAVYDFLHHNVPQFVVGLLITLAALRLFTNHLIKDRFEDGATPDHPDDESLLSVRSLTKGHKLDVAMLAASPGNQLVSVGLDRAIQVWDVPSGSSSRVLSDPEVPLENPFPVLSMAMDDQSKWLAFVSWQRVFLWNIEEQEWAGVKEVDLGGHRPEAVFFITKAPDAAPSLVVVRRNGLGLELEVETEESRDFPICRTPLVWAVSFTDKSNSQQQQTPIAFLTASRKGCIHIVRLHDNEWQSTEVRLEGDRGKNDIHCLLPIPALSMYLVGRSQAIDLVDLDSSTILHTFATEPMQSRSLKQISLTRPQHPGLASFTLAYTSAETGDLVVHTYLPDAENETICPRTPWGSQTKETTRRVTNPGVWEALPPGSIVGVRRAQPTTSTPPPSTSSSSSLPSHHPSTTTTLRKRTTSPHPSPASSPSTTPRPTQAGWQAWTLDPRPAAKSPFETLPLDTNSLHDPAHPNHLMISELGPMTRVGTSSVAVGFGDVIKVVSVGHEHFDDPAGGRGPGAGPGGKAGGGGRRAQGAAAGSLRGKRRRGVGVGGVAAGSLMGGGGGGVGGKVGRVRWS</sequence>
<dbReference type="InterPro" id="IPR053958">
    <property type="entry name" value="HMGCR/SNAP/NPC1-like_SSD"/>
</dbReference>
<evidence type="ECO:0000256" key="6">
    <source>
        <dbReference type="ARBA" id="ARBA00022548"/>
    </source>
</evidence>
<keyword evidence="12" id="KW-0333">Golgi apparatus</keyword>
<keyword evidence="6" id="KW-0153">Cholesterol metabolism</keyword>
<keyword evidence="16" id="KW-1207">Sterol metabolism</keyword>